<protein>
    <submittedName>
        <fullName evidence="2">Uncharacterized protein</fullName>
    </submittedName>
</protein>
<sequence length="245" mass="26752">MRRLQEGPRMEASLPFVAPATRSILRRPRDGGGSSSGSREVEIQKFRECQAELAIEPAARAWFSTGLGGETRGSHENRSYFRRPLDIDRFFWPDFCPTAVAKHPSPHRRRSSRQAQLTSRTADAPSGLAELATSTADGPPETTPLHFPHPIVPLRDKSPRPSLRRSTPPHRPRQHAPGAPRHSCPHHHGAPPASSVAPRILPASPPPPPLALARDRHRQPASDPSAISAAHRSAPSVAARRAIHP</sequence>
<dbReference type="AlphaFoldDB" id="A0A4P2QSM1"/>
<dbReference type="Proteomes" id="UP000295497">
    <property type="component" value="Chromosome"/>
</dbReference>
<name>A0A4P2QSM1_SORCE</name>
<organism evidence="2 3">
    <name type="scientific">Sorangium cellulosum</name>
    <name type="common">Polyangium cellulosum</name>
    <dbReference type="NCBI Taxonomy" id="56"/>
    <lineage>
        <taxon>Bacteria</taxon>
        <taxon>Pseudomonadati</taxon>
        <taxon>Myxococcota</taxon>
        <taxon>Polyangia</taxon>
        <taxon>Polyangiales</taxon>
        <taxon>Polyangiaceae</taxon>
        <taxon>Sorangium</taxon>
    </lineage>
</organism>
<gene>
    <name evidence="2" type="ORF">SOCE836_054490</name>
</gene>
<feature type="region of interest" description="Disordered" evidence="1">
    <location>
        <begin position="1"/>
        <end position="41"/>
    </location>
</feature>
<evidence type="ECO:0000256" key="1">
    <source>
        <dbReference type="SAM" id="MobiDB-lite"/>
    </source>
</evidence>
<dbReference type="EMBL" id="CP012672">
    <property type="protein sequence ID" value="AUX33294.1"/>
    <property type="molecule type" value="Genomic_DNA"/>
</dbReference>
<evidence type="ECO:0000313" key="2">
    <source>
        <dbReference type="EMBL" id="AUX33294.1"/>
    </source>
</evidence>
<accession>A0A4P2QSM1</accession>
<reference evidence="2 3" key="1">
    <citation type="submission" date="2015-09" db="EMBL/GenBank/DDBJ databases">
        <title>Sorangium comparison.</title>
        <authorList>
            <person name="Zaburannyi N."/>
            <person name="Bunk B."/>
            <person name="Overmann J."/>
            <person name="Mueller R."/>
        </authorList>
    </citation>
    <scope>NUCLEOTIDE SEQUENCE [LARGE SCALE GENOMIC DNA]</scope>
    <source>
        <strain evidence="2 3">So ce836</strain>
    </source>
</reference>
<feature type="region of interest" description="Disordered" evidence="1">
    <location>
        <begin position="101"/>
        <end position="245"/>
    </location>
</feature>
<proteinExistence type="predicted"/>
<evidence type="ECO:0000313" key="3">
    <source>
        <dbReference type="Proteomes" id="UP000295497"/>
    </source>
</evidence>